<proteinExistence type="predicted"/>
<sequence length="77" mass="8834">MGGAHCPKNGWPIGQKPGPRTRRRSLGWPPTRWTDDLVREGVGWRAWGTGRTGNLGERPMYSCERRQAETTDTLFHW</sequence>
<feature type="region of interest" description="Disordered" evidence="1">
    <location>
        <begin position="1"/>
        <end position="29"/>
    </location>
</feature>
<dbReference type="EMBL" id="CAJOBZ010000007">
    <property type="protein sequence ID" value="CAF4813324.1"/>
    <property type="molecule type" value="Genomic_DNA"/>
</dbReference>
<evidence type="ECO:0000313" key="3">
    <source>
        <dbReference type="Proteomes" id="UP000663880"/>
    </source>
</evidence>
<organism evidence="2 3">
    <name type="scientific">Pieris macdunnoughi</name>
    <dbReference type="NCBI Taxonomy" id="345717"/>
    <lineage>
        <taxon>Eukaryota</taxon>
        <taxon>Metazoa</taxon>
        <taxon>Ecdysozoa</taxon>
        <taxon>Arthropoda</taxon>
        <taxon>Hexapoda</taxon>
        <taxon>Insecta</taxon>
        <taxon>Pterygota</taxon>
        <taxon>Neoptera</taxon>
        <taxon>Endopterygota</taxon>
        <taxon>Lepidoptera</taxon>
        <taxon>Glossata</taxon>
        <taxon>Ditrysia</taxon>
        <taxon>Papilionoidea</taxon>
        <taxon>Pieridae</taxon>
        <taxon>Pierinae</taxon>
        <taxon>Pieris</taxon>
    </lineage>
</organism>
<accession>A0A821Q3C7</accession>
<protein>
    <submittedName>
        <fullName evidence="2">Uncharacterized protein</fullName>
    </submittedName>
</protein>
<dbReference type="Proteomes" id="UP000663880">
    <property type="component" value="Unassembled WGS sequence"/>
</dbReference>
<evidence type="ECO:0000313" key="2">
    <source>
        <dbReference type="EMBL" id="CAF4813324.1"/>
    </source>
</evidence>
<comment type="caution">
    <text evidence="2">The sequence shown here is derived from an EMBL/GenBank/DDBJ whole genome shotgun (WGS) entry which is preliminary data.</text>
</comment>
<dbReference type="AlphaFoldDB" id="A0A821Q3C7"/>
<reference evidence="2" key="1">
    <citation type="submission" date="2021-02" db="EMBL/GenBank/DDBJ databases">
        <authorList>
            <person name="Steward A R."/>
        </authorList>
    </citation>
    <scope>NUCLEOTIDE SEQUENCE</scope>
</reference>
<dbReference type="OrthoDB" id="407509at2759"/>
<name>A0A821Q3C7_9NEOP</name>
<evidence type="ECO:0000256" key="1">
    <source>
        <dbReference type="SAM" id="MobiDB-lite"/>
    </source>
</evidence>
<keyword evidence="3" id="KW-1185">Reference proteome</keyword>
<gene>
    <name evidence="2" type="ORF">PMACD_LOCUS4177</name>
</gene>